<dbReference type="PIRSF" id="PIRSF006769">
    <property type="entry name" value="RibD"/>
    <property type="match status" value="1"/>
</dbReference>
<keyword evidence="8" id="KW-0511">Multifunctional enzyme</keyword>
<comment type="pathway">
    <text evidence="2 9">Cofactor biosynthesis; riboflavin biosynthesis; 5-amino-6-(D-ribitylamino)uracil from GTP: step 2/4.</text>
</comment>
<dbReference type="InterPro" id="IPR016193">
    <property type="entry name" value="Cytidine_deaminase-like"/>
</dbReference>
<dbReference type="GO" id="GO:0008703">
    <property type="term" value="F:5-amino-6-(5-phosphoribosylamino)uracil reductase activity"/>
    <property type="evidence" value="ECO:0007669"/>
    <property type="project" value="UniProtKB-EC"/>
</dbReference>
<keyword evidence="9 12" id="KW-0862">Zinc</keyword>
<dbReference type="InterPro" id="IPR050765">
    <property type="entry name" value="Riboflavin_Biosynth_HTPR"/>
</dbReference>
<accession>A0A512RLL4</accession>
<dbReference type="AlphaFoldDB" id="A0A512RLL4"/>
<dbReference type="Gene3D" id="3.40.430.10">
    <property type="entry name" value="Dihydrofolate Reductase, subunit A"/>
    <property type="match status" value="1"/>
</dbReference>
<feature type="binding site" evidence="11">
    <location>
        <position position="191"/>
    </location>
    <ligand>
        <name>substrate</name>
    </ligand>
</feature>
<dbReference type="InterPro" id="IPR024072">
    <property type="entry name" value="DHFR-like_dom_sf"/>
</dbReference>
<keyword evidence="15" id="KW-1185">Reference proteome</keyword>
<feature type="binding site" evidence="12">
    <location>
        <position position="82"/>
    </location>
    <ligand>
        <name>Zn(2+)</name>
        <dbReference type="ChEBI" id="CHEBI:29105"/>
        <note>catalytic</note>
    </ligand>
</feature>
<dbReference type="Pfam" id="PF01872">
    <property type="entry name" value="RibD_C"/>
    <property type="match status" value="1"/>
</dbReference>
<feature type="binding site" evidence="11">
    <location>
        <position position="203"/>
    </location>
    <ligand>
        <name>substrate</name>
    </ligand>
</feature>
<keyword evidence="9 12" id="KW-0479">Metal-binding</keyword>
<dbReference type="Gene3D" id="3.40.140.10">
    <property type="entry name" value="Cytidine Deaminase, domain 2"/>
    <property type="match status" value="1"/>
</dbReference>
<evidence type="ECO:0000256" key="2">
    <source>
        <dbReference type="ARBA" id="ARBA00004882"/>
    </source>
</evidence>
<evidence type="ECO:0000256" key="11">
    <source>
        <dbReference type="PIRSR" id="PIRSR006769-2"/>
    </source>
</evidence>
<evidence type="ECO:0000256" key="10">
    <source>
        <dbReference type="PIRSR" id="PIRSR006769-1"/>
    </source>
</evidence>
<evidence type="ECO:0000256" key="4">
    <source>
        <dbReference type="ARBA" id="ARBA00005259"/>
    </source>
</evidence>
<dbReference type="SUPFAM" id="SSF53597">
    <property type="entry name" value="Dihydrofolate reductase-like"/>
    <property type="match status" value="1"/>
</dbReference>
<dbReference type="NCBIfam" id="TIGR00326">
    <property type="entry name" value="eubact_ribD"/>
    <property type="match status" value="1"/>
</dbReference>
<comment type="cofactor">
    <cofactor evidence="9 12">
        <name>Zn(2+)</name>
        <dbReference type="ChEBI" id="CHEBI:29105"/>
    </cofactor>
    <text evidence="9 12">Binds 1 zinc ion.</text>
</comment>
<evidence type="ECO:0000256" key="5">
    <source>
        <dbReference type="ARBA" id="ARBA00007417"/>
    </source>
</evidence>
<dbReference type="GO" id="GO:0009231">
    <property type="term" value="P:riboflavin biosynthetic process"/>
    <property type="evidence" value="ECO:0007669"/>
    <property type="project" value="UniProtKB-UniPathway"/>
</dbReference>
<dbReference type="OrthoDB" id="9800865at2"/>
<keyword evidence="7 9" id="KW-0560">Oxidoreductase</keyword>
<evidence type="ECO:0000256" key="3">
    <source>
        <dbReference type="ARBA" id="ARBA00004910"/>
    </source>
</evidence>
<evidence type="ECO:0000256" key="6">
    <source>
        <dbReference type="ARBA" id="ARBA00022857"/>
    </source>
</evidence>
<dbReference type="GO" id="GO:0046872">
    <property type="term" value="F:metal ion binding"/>
    <property type="evidence" value="ECO:0007669"/>
    <property type="project" value="UniProtKB-KW"/>
</dbReference>
<comment type="catalytic activity">
    <reaction evidence="9">
        <text>2,5-diamino-6-hydroxy-4-(5-phosphoribosylamino)-pyrimidine + H2O + H(+) = 5-amino-6-(5-phospho-D-ribosylamino)uracil + NH4(+)</text>
        <dbReference type="Rhea" id="RHEA:21868"/>
        <dbReference type="ChEBI" id="CHEBI:15377"/>
        <dbReference type="ChEBI" id="CHEBI:15378"/>
        <dbReference type="ChEBI" id="CHEBI:28938"/>
        <dbReference type="ChEBI" id="CHEBI:58453"/>
        <dbReference type="ChEBI" id="CHEBI:58614"/>
        <dbReference type="EC" id="3.5.4.26"/>
    </reaction>
</comment>
<dbReference type="EC" id="1.1.1.193" evidence="9"/>
<keyword evidence="6 9" id="KW-0521">NADP</keyword>
<feature type="binding site" evidence="12">
    <location>
        <position position="53"/>
    </location>
    <ligand>
        <name>Zn(2+)</name>
        <dbReference type="ChEBI" id="CHEBI:29105"/>
        <note>catalytic</note>
    </ligand>
</feature>
<feature type="binding site" evidence="12">
    <location>
        <position position="91"/>
    </location>
    <ligand>
        <name>Zn(2+)</name>
        <dbReference type="ChEBI" id="CHEBI:29105"/>
        <note>catalytic</note>
    </ligand>
</feature>
<proteinExistence type="inferred from homology"/>
<dbReference type="CDD" id="cd01284">
    <property type="entry name" value="Riboflavin_deaminase-reductase"/>
    <property type="match status" value="1"/>
</dbReference>
<feature type="binding site" evidence="11">
    <location>
        <position position="211"/>
    </location>
    <ligand>
        <name>substrate</name>
    </ligand>
</feature>
<dbReference type="PROSITE" id="PS51747">
    <property type="entry name" value="CYT_DCMP_DEAMINASES_2"/>
    <property type="match status" value="1"/>
</dbReference>
<dbReference type="Pfam" id="PF00383">
    <property type="entry name" value="dCMP_cyt_deam_1"/>
    <property type="match status" value="1"/>
</dbReference>
<evidence type="ECO:0000256" key="12">
    <source>
        <dbReference type="PIRSR" id="PIRSR006769-3"/>
    </source>
</evidence>
<comment type="catalytic activity">
    <reaction evidence="9">
        <text>5-amino-6-(5-phospho-D-ribitylamino)uracil + NADP(+) = 5-amino-6-(5-phospho-D-ribosylamino)uracil + NADPH + H(+)</text>
        <dbReference type="Rhea" id="RHEA:17845"/>
        <dbReference type="ChEBI" id="CHEBI:15378"/>
        <dbReference type="ChEBI" id="CHEBI:57783"/>
        <dbReference type="ChEBI" id="CHEBI:58349"/>
        <dbReference type="ChEBI" id="CHEBI:58421"/>
        <dbReference type="ChEBI" id="CHEBI:58453"/>
        <dbReference type="EC" id="1.1.1.193"/>
    </reaction>
</comment>
<dbReference type="Proteomes" id="UP000321436">
    <property type="component" value="Unassembled WGS sequence"/>
</dbReference>
<comment type="caution">
    <text evidence="14">The sequence shown here is derived from an EMBL/GenBank/DDBJ whole genome shotgun (WGS) entry which is preliminary data.</text>
</comment>
<feature type="binding site" evidence="11">
    <location>
        <position position="207"/>
    </location>
    <ligand>
        <name>NADP(+)</name>
        <dbReference type="ChEBI" id="CHEBI:58349"/>
    </ligand>
</feature>
<name>A0A512RLL4_9BACT</name>
<reference evidence="14 15" key="1">
    <citation type="submission" date="2019-07" db="EMBL/GenBank/DDBJ databases">
        <title>Whole genome shotgun sequence of Chitinophaga cymbidii NBRC 109752.</title>
        <authorList>
            <person name="Hosoyama A."/>
            <person name="Uohara A."/>
            <person name="Ohji S."/>
            <person name="Ichikawa N."/>
        </authorList>
    </citation>
    <scope>NUCLEOTIDE SEQUENCE [LARGE SCALE GENOMIC DNA]</scope>
    <source>
        <strain evidence="14 15">NBRC 109752</strain>
    </source>
</reference>
<evidence type="ECO:0000256" key="9">
    <source>
        <dbReference type="PIRNR" id="PIRNR006769"/>
    </source>
</evidence>
<organism evidence="14 15">
    <name type="scientific">Chitinophaga cymbidii</name>
    <dbReference type="NCBI Taxonomy" id="1096750"/>
    <lineage>
        <taxon>Bacteria</taxon>
        <taxon>Pseudomonadati</taxon>
        <taxon>Bacteroidota</taxon>
        <taxon>Chitinophagia</taxon>
        <taxon>Chitinophagales</taxon>
        <taxon>Chitinophagaceae</taxon>
        <taxon>Chitinophaga</taxon>
    </lineage>
</organism>
<sequence>MDSISHEIFMQRCLQLAATGMGQVAPNPMVGAVLVHDGRIIGEGYHQVFGQAHAEVNCVNSVPADQQELIAKSTMYVSLEPCSHHGKTPPCADLIISRRIPRVVVGCVDSFSEVAGRGIRLMREAGIEVITGVLEAACRDLNKRFFTFHEQQRPYIILKWAQSRDGYIAGAEGQPVRISNVYTDRLVHQWRSREMGIMVGTRTALRDDPALTTRLWPGKSPVRLVIDRHLQVPETHRLRDGSAPTIFITEKVTDAVKTIRPDFNGEIIPQILPQLHAENIQSVIVEGGAHLLQQFFNSGYWDEARVITGSRVIGGGVAAPLMTNAVLRDEMELHGDRIACYVPSSSSI</sequence>
<dbReference type="GO" id="GO:0008835">
    <property type="term" value="F:diaminohydroxyphosphoribosylaminopyrimidine deaminase activity"/>
    <property type="evidence" value="ECO:0007669"/>
    <property type="project" value="UniProtKB-EC"/>
</dbReference>
<dbReference type="EC" id="3.5.4.26" evidence="9"/>
<dbReference type="PANTHER" id="PTHR38011">
    <property type="entry name" value="DIHYDROFOLATE REDUCTASE FAMILY PROTEIN (AFU_ORTHOLOGUE AFUA_8G06820)"/>
    <property type="match status" value="1"/>
</dbReference>
<comment type="pathway">
    <text evidence="3 9">Cofactor biosynthesis; riboflavin biosynthesis; 5-amino-6-(D-ribitylamino)uracil from GTP: step 3/4.</text>
</comment>
<dbReference type="InterPro" id="IPR002125">
    <property type="entry name" value="CMP_dCMP_dom"/>
</dbReference>
<evidence type="ECO:0000313" key="14">
    <source>
        <dbReference type="EMBL" id="GEP96562.1"/>
    </source>
</evidence>
<dbReference type="InterPro" id="IPR004794">
    <property type="entry name" value="Eubact_RibD"/>
</dbReference>
<comment type="similarity">
    <text evidence="4 9">In the N-terminal section; belongs to the cytidine and deoxycytidylate deaminase family.</text>
</comment>
<dbReference type="EMBL" id="BKAU01000002">
    <property type="protein sequence ID" value="GEP96562.1"/>
    <property type="molecule type" value="Genomic_DNA"/>
</dbReference>
<evidence type="ECO:0000256" key="7">
    <source>
        <dbReference type="ARBA" id="ARBA00023002"/>
    </source>
</evidence>
<gene>
    <name evidence="14" type="ORF">CCY01nite_28220</name>
</gene>
<dbReference type="InterPro" id="IPR002734">
    <property type="entry name" value="RibDG_C"/>
</dbReference>
<comment type="function">
    <text evidence="1 9">Converts 2,5-diamino-6-(ribosylamino)-4(3h)-pyrimidinone 5'-phosphate into 5-amino-6-(ribosylamino)-2,4(1h,3h)-pyrimidinedione 5'-phosphate.</text>
</comment>
<evidence type="ECO:0000313" key="15">
    <source>
        <dbReference type="Proteomes" id="UP000321436"/>
    </source>
</evidence>
<comment type="similarity">
    <text evidence="5 9">In the C-terminal section; belongs to the HTP reductase family.</text>
</comment>
<protein>
    <recommendedName>
        <fullName evidence="9">Riboflavin biosynthesis protein RibD</fullName>
    </recommendedName>
    <domain>
        <recommendedName>
            <fullName evidence="9">Diaminohydroxyphosphoribosylaminopyrimidine deaminase</fullName>
            <shortName evidence="9">DRAP deaminase</shortName>
            <ecNumber evidence="9">3.5.4.26</ecNumber>
        </recommendedName>
        <alternativeName>
            <fullName evidence="9">Riboflavin-specific deaminase</fullName>
        </alternativeName>
    </domain>
    <domain>
        <recommendedName>
            <fullName evidence="9">5-amino-6-(5-phosphoribosylamino)uracil reductase</fullName>
            <ecNumber evidence="9">1.1.1.193</ecNumber>
        </recommendedName>
        <alternativeName>
            <fullName evidence="9">HTP reductase</fullName>
        </alternativeName>
    </domain>
</protein>
<keyword evidence="9" id="KW-0378">Hydrolase</keyword>
<evidence type="ECO:0000256" key="1">
    <source>
        <dbReference type="ARBA" id="ARBA00002151"/>
    </source>
</evidence>
<feature type="binding site" evidence="11">
    <location>
        <position position="214"/>
    </location>
    <ligand>
        <name>substrate</name>
    </ligand>
</feature>
<dbReference type="PANTHER" id="PTHR38011:SF7">
    <property type="entry name" value="2,5-DIAMINO-6-RIBOSYLAMINO-4(3H)-PYRIMIDINONE 5'-PHOSPHATE REDUCTASE"/>
    <property type="match status" value="1"/>
</dbReference>
<feature type="binding site" evidence="11">
    <location>
        <position position="161"/>
    </location>
    <ligand>
        <name>NADP(+)</name>
        <dbReference type="ChEBI" id="CHEBI:58349"/>
    </ligand>
</feature>
<dbReference type="SUPFAM" id="SSF53927">
    <property type="entry name" value="Cytidine deaminase-like"/>
    <property type="match status" value="1"/>
</dbReference>
<dbReference type="UniPathway" id="UPA00275">
    <property type="reaction ID" value="UER00401"/>
</dbReference>
<feature type="binding site" evidence="11">
    <location>
        <position position="286"/>
    </location>
    <ligand>
        <name>substrate</name>
    </ligand>
</feature>
<feature type="active site" description="Proton donor" evidence="10">
    <location>
        <position position="55"/>
    </location>
</feature>
<evidence type="ECO:0000256" key="8">
    <source>
        <dbReference type="ARBA" id="ARBA00023268"/>
    </source>
</evidence>
<evidence type="ECO:0000259" key="13">
    <source>
        <dbReference type="PROSITE" id="PS51747"/>
    </source>
</evidence>
<keyword evidence="9" id="KW-0686">Riboflavin biosynthesis</keyword>
<feature type="domain" description="CMP/dCMP-type deaminase" evidence="13">
    <location>
        <begin position="4"/>
        <end position="130"/>
    </location>
</feature>